<feature type="compositionally biased region" description="Pro residues" evidence="1">
    <location>
        <begin position="35"/>
        <end position="44"/>
    </location>
</feature>
<evidence type="ECO:0000256" key="1">
    <source>
        <dbReference type="SAM" id="MobiDB-lite"/>
    </source>
</evidence>
<evidence type="ECO:0000313" key="3">
    <source>
        <dbReference type="Proteomes" id="UP000640489"/>
    </source>
</evidence>
<name>A0A930YBW6_9ACTN</name>
<feature type="region of interest" description="Disordered" evidence="1">
    <location>
        <begin position="26"/>
        <end position="69"/>
    </location>
</feature>
<accession>A0A930YBW6</accession>
<organism evidence="2 3">
    <name type="scientific">Nocardioides islandensis</name>
    <dbReference type="NCBI Taxonomy" id="433663"/>
    <lineage>
        <taxon>Bacteria</taxon>
        <taxon>Bacillati</taxon>
        <taxon>Actinomycetota</taxon>
        <taxon>Actinomycetes</taxon>
        <taxon>Propionibacteriales</taxon>
        <taxon>Nocardioidaceae</taxon>
        <taxon>Nocardioides</taxon>
    </lineage>
</organism>
<comment type="caution">
    <text evidence="2">The sequence shown here is derived from an EMBL/GenBank/DDBJ whole genome shotgun (WGS) entry which is preliminary data.</text>
</comment>
<sequence length="69" mass="7727">MLKGLFLLALIALAIYLVVRMAQRGGTSGTAVRRPSPPPAPRRPIAPDDDLDFLRDLERKRRHPDDPEP</sequence>
<dbReference type="EMBL" id="JADKPN010000001">
    <property type="protein sequence ID" value="MBF4762521.1"/>
    <property type="molecule type" value="Genomic_DNA"/>
</dbReference>
<protein>
    <submittedName>
        <fullName evidence="2">Uncharacterized protein</fullName>
    </submittedName>
</protein>
<proteinExistence type="predicted"/>
<dbReference type="AlphaFoldDB" id="A0A930YBW6"/>
<dbReference type="RefSeq" id="WP_194705776.1">
    <property type="nucleotide sequence ID" value="NZ_JADKPN010000001.1"/>
</dbReference>
<dbReference type="Proteomes" id="UP000640489">
    <property type="component" value="Unassembled WGS sequence"/>
</dbReference>
<feature type="compositionally biased region" description="Basic and acidic residues" evidence="1">
    <location>
        <begin position="52"/>
        <end position="69"/>
    </location>
</feature>
<reference evidence="2" key="1">
    <citation type="submission" date="2020-11" db="EMBL/GenBank/DDBJ databases">
        <title>Nocardioides sp. nov., isolated from Soil of Cynanchum wilfordii Hemsley rhizosphere.</title>
        <authorList>
            <person name="Lee J.-S."/>
            <person name="Suh M.K."/>
            <person name="Kim J.-S."/>
        </authorList>
    </citation>
    <scope>NUCLEOTIDE SEQUENCE</scope>
    <source>
        <strain evidence="2">KCTC 19275</strain>
    </source>
</reference>
<evidence type="ECO:0000313" key="2">
    <source>
        <dbReference type="EMBL" id="MBF4762521.1"/>
    </source>
</evidence>
<gene>
    <name evidence="2" type="ORF">ISU07_05240</name>
</gene>
<keyword evidence="3" id="KW-1185">Reference proteome</keyword>